<sequence length="143" mass="15656">RVARSHDMFEDFALGNDIPNADYRKNPENPTPEMYNDNFGGEHDSQEGVIPDDALRSQHLSYDADAYNRALGIEARNTGNKGVVAAANTESVGPMAMGAEKGVVRRIQHYQTVLSPSALFGSELMKSPISYGNVGVARFLWPN</sequence>
<reference evidence="2" key="1">
    <citation type="journal article" date="2014" name="PLoS ONE">
        <title>Transcriptome-Based Identification of ABC Transporters in the Western Tarnished Plant Bug Lygus hesperus.</title>
        <authorList>
            <person name="Hull J.J."/>
            <person name="Chaney K."/>
            <person name="Geib S.M."/>
            <person name="Fabrick J.A."/>
            <person name="Brent C.S."/>
            <person name="Walsh D."/>
            <person name="Lavine L.C."/>
        </authorList>
    </citation>
    <scope>NUCLEOTIDE SEQUENCE</scope>
</reference>
<organism evidence="2">
    <name type="scientific">Lygus hesperus</name>
    <name type="common">Western plant bug</name>
    <dbReference type="NCBI Taxonomy" id="30085"/>
    <lineage>
        <taxon>Eukaryota</taxon>
        <taxon>Metazoa</taxon>
        <taxon>Ecdysozoa</taxon>
        <taxon>Arthropoda</taxon>
        <taxon>Hexapoda</taxon>
        <taxon>Insecta</taxon>
        <taxon>Pterygota</taxon>
        <taxon>Neoptera</taxon>
        <taxon>Paraneoptera</taxon>
        <taxon>Hemiptera</taxon>
        <taxon>Heteroptera</taxon>
        <taxon>Panheteroptera</taxon>
        <taxon>Cimicomorpha</taxon>
        <taxon>Miridae</taxon>
        <taxon>Mirini</taxon>
        <taxon>Lygus</taxon>
    </lineage>
</organism>
<protein>
    <submittedName>
        <fullName evidence="2">Midasin</fullName>
    </submittedName>
</protein>
<reference evidence="2" key="2">
    <citation type="submission" date="2014-07" db="EMBL/GenBank/DDBJ databases">
        <authorList>
            <person name="Hull J."/>
        </authorList>
    </citation>
    <scope>NUCLEOTIDE SEQUENCE</scope>
</reference>
<dbReference type="EMBL" id="GBHO01028059">
    <property type="protein sequence ID" value="JAG15545.1"/>
    <property type="molecule type" value="Transcribed_RNA"/>
</dbReference>
<proteinExistence type="predicted"/>
<feature type="non-terminal residue" evidence="2">
    <location>
        <position position="143"/>
    </location>
</feature>
<name>A0A0A9XEM7_LYGHE</name>
<accession>A0A0A9XEM7</accession>
<feature type="non-terminal residue" evidence="2">
    <location>
        <position position="1"/>
    </location>
</feature>
<evidence type="ECO:0000313" key="2">
    <source>
        <dbReference type="EMBL" id="JAG15545.1"/>
    </source>
</evidence>
<gene>
    <name evidence="2" type="primary">mdn1_2</name>
    <name evidence="2" type="ORF">CM83_3052</name>
</gene>
<feature type="region of interest" description="Disordered" evidence="1">
    <location>
        <begin position="19"/>
        <end position="44"/>
    </location>
</feature>
<evidence type="ECO:0000256" key="1">
    <source>
        <dbReference type="SAM" id="MobiDB-lite"/>
    </source>
</evidence>
<dbReference type="AlphaFoldDB" id="A0A0A9XEM7"/>